<dbReference type="RefSeq" id="WP_169322645.1">
    <property type="nucleotide sequence ID" value="NZ_JABCJJ010000001.1"/>
</dbReference>
<keyword evidence="3" id="KW-1185">Reference proteome</keyword>
<evidence type="ECO:0000313" key="3">
    <source>
        <dbReference type="Proteomes" id="UP000562124"/>
    </source>
</evidence>
<evidence type="ECO:0000256" key="1">
    <source>
        <dbReference type="SAM" id="Phobius"/>
    </source>
</evidence>
<keyword evidence="1" id="KW-0812">Transmembrane</keyword>
<feature type="transmembrane region" description="Helical" evidence="1">
    <location>
        <begin position="77"/>
        <end position="95"/>
    </location>
</feature>
<dbReference type="EMBL" id="JABCJJ010000001">
    <property type="protein sequence ID" value="NMR18715.1"/>
    <property type="molecule type" value="Genomic_DNA"/>
</dbReference>
<feature type="transmembrane region" description="Helical" evidence="1">
    <location>
        <begin position="163"/>
        <end position="182"/>
    </location>
</feature>
<feature type="transmembrane region" description="Helical" evidence="1">
    <location>
        <begin position="188"/>
        <end position="208"/>
    </location>
</feature>
<keyword evidence="1" id="KW-1133">Transmembrane helix</keyword>
<feature type="transmembrane region" description="Helical" evidence="1">
    <location>
        <begin position="107"/>
        <end position="130"/>
    </location>
</feature>
<organism evidence="2 3">
    <name type="scientific">Cellulomonas fimi</name>
    <dbReference type="NCBI Taxonomy" id="1708"/>
    <lineage>
        <taxon>Bacteria</taxon>
        <taxon>Bacillati</taxon>
        <taxon>Actinomycetota</taxon>
        <taxon>Actinomycetes</taxon>
        <taxon>Micrococcales</taxon>
        <taxon>Cellulomonadaceae</taxon>
        <taxon>Cellulomonas</taxon>
    </lineage>
</organism>
<protein>
    <submittedName>
        <fullName evidence="2">Uncharacterized protein</fullName>
    </submittedName>
</protein>
<sequence length="244" mass="24167">MDASTRAVCTAAAAALVAAAAYVGELPLVSLVSALTLVFAIGWPRLADLPASRGAVVVLVLASAAAIAAVYRTAGEPYLRELPLVLAFSIVLAFVRELVRRDGRERLVESVSGVVAGVLVAVSVVGWVAAGRTAGGVPLVVTGAIALAVASAVSALPAAGWTGVLLTLAAGAGAGAGAGLLVPGIEPQVGALIGLAVGILGATLHELFDHLPSLRRRWAAVAGVVLPVSVTGVLVYVVGRVLVG</sequence>
<feature type="transmembrane region" description="Helical" evidence="1">
    <location>
        <begin position="29"/>
        <end position="47"/>
    </location>
</feature>
<name>A0A7Y0LVA2_CELFI</name>
<feature type="transmembrane region" description="Helical" evidence="1">
    <location>
        <begin position="54"/>
        <end position="71"/>
    </location>
</feature>
<gene>
    <name evidence="2" type="ORF">HIR71_00490</name>
</gene>
<keyword evidence="1" id="KW-0472">Membrane</keyword>
<dbReference type="AlphaFoldDB" id="A0A7Y0LVA2"/>
<accession>A0A7Y0LVA2</accession>
<evidence type="ECO:0000313" key="2">
    <source>
        <dbReference type="EMBL" id="NMR18715.1"/>
    </source>
</evidence>
<comment type="caution">
    <text evidence="2">The sequence shown here is derived from an EMBL/GenBank/DDBJ whole genome shotgun (WGS) entry which is preliminary data.</text>
</comment>
<dbReference type="Proteomes" id="UP000562124">
    <property type="component" value="Unassembled WGS sequence"/>
</dbReference>
<feature type="transmembrane region" description="Helical" evidence="1">
    <location>
        <begin position="136"/>
        <end position="156"/>
    </location>
</feature>
<reference evidence="2 3" key="1">
    <citation type="submission" date="2020-04" db="EMBL/GenBank/DDBJ databases">
        <title>Sequencing and Assembly of C. fimi.</title>
        <authorList>
            <person name="Ramsey A.R."/>
        </authorList>
    </citation>
    <scope>NUCLEOTIDE SEQUENCE [LARGE SCALE GENOMIC DNA]</scope>
    <source>
        <strain evidence="2 3">SB</strain>
    </source>
</reference>
<feature type="transmembrane region" description="Helical" evidence="1">
    <location>
        <begin position="220"/>
        <end position="243"/>
    </location>
</feature>
<proteinExistence type="predicted"/>